<reference evidence="2" key="1">
    <citation type="submission" date="2018-05" db="EMBL/GenBank/DDBJ databases">
        <title>Draft genome of Mucuna pruriens seed.</title>
        <authorList>
            <person name="Nnadi N.E."/>
            <person name="Vos R."/>
            <person name="Hasami M.H."/>
            <person name="Devisetty U.K."/>
            <person name="Aguiy J.C."/>
        </authorList>
    </citation>
    <scope>NUCLEOTIDE SEQUENCE [LARGE SCALE GENOMIC DNA]</scope>
    <source>
        <strain evidence="2">JCA_2017</strain>
    </source>
</reference>
<accession>A0A371GMA6</accession>
<dbReference type="EMBL" id="QJKJ01005052">
    <property type="protein sequence ID" value="RDX91702.1"/>
    <property type="molecule type" value="Genomic_DNA"/>
</dbReference>
<dbReference type="AlphaFoldDB" id="A0A371GMA6"/>
<evidence type="ECO:0000313" key="3">
    <source>
        <dbReference type="Proteomes" id="UP000257109"/>
    </source>
</evidence>
<organism evidence="2 3">
    <name type="scientific">Mucuna pruriens</name>
    <name type="common">Velvet bean</name>
    <name type="synonym">Dolichos pruriens</name>
    <dbReference type="NCBI Taxonomy" id="157652"/>
    <lineage>
        <taxon>Eukaryota</taxon>
        <taxon>Viridiplantae</taxon>
        <taxon>Streptophyta</taxon>
        <taxon>Embryophyta</taxon>
        <taxon>Tracheophyta</taxon>
        <taxon>Spermatophyta</taxon>
        <taxon>Magnoliopsida</taxon>
        <taxon>eudicotyledons</taxon>
        <taxon>Gunneridae</taxon>
        <taxon>Pentapetalae</taxon>
        <taxon>rosids</taxon>
        <taxon>fabids</taxon>
        <taxon>Fabales</taxon>
        <taxon>Fabaceae</taxon>
        <taxon>Papilionoideae</taxon>
        <taxon>50 kb inversion clade</taxon>
        <taxon>NPAAA clade</taxon>
        <taxon>indigoferoid/millettioid clade</taxon>
        <taxon>Phaseoleae</taxon>
        <taxon>Mucuna</taxon>
    </lineage>
</organism>
<dbReference type="Proteomes" id="UP000257109">
    <property type="component" value="Unassembled WGS sequence"/>
</dbReference>
<gene>
    <name evidence="2" type="ORF">CR513_26277</name>
</gene>
<sequence length="69" mass="8067">MIVICRKVINPVKLDKLENEVMYPVERYIKILKSYVENSHLPKAYIVKRYILEEAIKFCIGYMSAAESA</sequence>
<evidence type="ECO:0000259" key="1">
    <source>
        <dbReference type="Pfam" id="PF13960"/>
    </source>
</evidence>
<dbReference type="PANTHER" id="PTHR48258">
    <property type="entry name" value="DUF4218 DOMAIN-CONTAINING PROTEIN-RELATED"/>
    <property type="match status" value="1"/>
</dbReference>
<feature type="domain" description="DUF4218" evidence="1">
    <location>
        <begin position="19"/>
        <end position="68"/>
    </location>
</feature>
<proteinExistence type="predicted"/>
<dbReference type="PANTHER" id="PTHR48258:SF9">
    <property type="entry name" value="OS01G0348150 PROTEIN"/>
    <property type="match status" value="1"/>
</dbReference>
<dbReference type="InterPro" id="IPR025452">
    <property type="entry name" value="DUF4218"/>
</dbReference>
<feature type="non-terminal residue" evidence="2">
    <location>
        <position position="1"/>
    </location>
</feature>
<evidence type="ECO:0000313" key="2">
    <source>
        <dbReference type="EMBL" id="RDX91702.1"/>
    </source>
</evidence>
<dbReference type="Pfam" id="PF13960">
    <property type="entry name" value="DUF4218"/>
    <property type="match status" value="1"/>
</dbReference>
<protein>
    <recommendedName>
        <fullName evidence="1">DUF4218 domain-containing protein</fullName>
    </recommendedName>
</protein>
<dbReference type="OrthoDB" id="1397097at2759"/>
<keyword evidence="3" id="KW-1185">Reference proteome</keyword>
<comment type="caution">
    <text evidence="2">The sequence shown here is derived from an EMBL/GenBank/DDBJ whole genome shotgun (WGS) entry which is preliminary data.</text>
</comment>
<name>A0A371GMA6_MUCPR</name>